<proteinExistence type="predicted"/>
<feature type="compositionally biased region" description="Low complexity" evidence="4">
    <location>
        <begin position="1"/>
        <end position="17"/>
    </location>
</feature>
<comment type="caution">
    <text evidence="6">The sequence shown here is derived from an EMBL/GenBank/DDBJ whole genome shotgun (WGS) entry which is preliminary data.</text>
</comment>
<feature type="domain" description="NADPH-dependent FMN reductase-like" evidence="5">
    <location>
        <begin position="24"/>
        <end position="174"/>
    </location>
</feature>
<evidence type="ECO:0000256" key="4">
    <source>
        <dbReference type="SAM" id="MobiDB-lite"/>
    </source>
</evidence>
<dbReference type="PANTHER" id="PTHR43408">
    <property type="entry name" value="FMN REDUCTASE (NADPH)"/>
    <property type="match status" value="1"/>
</dbReference>
<keyword evidence="1" id="KW-0285">Flavoprotein</keyword>
<protein>
    <submittedName>
        <fullName evidence="6">Oxidoreductase</fullName>
    </submittedName>
</protein>
<dbReference type="EMBL" id="RJJQ01000003">
    <property type="protein sequence ID" value="RNI24288.1"/>
    <property type="molecule type" value="Genomic_DNA"/>
</dbReference>
<dbReference type="GO" id="GO:0016491">
    <property type="term" value="F:oxidoreductase activity"/>
    <property type="evidence" value="ECO:0007669"/>
    <property type="project" value="UniProtKB-KW"/>
</dbReference>
<dbReference type="Gene3D" id="3.40.50.360">
    <property type="match status" value="1"/>
</dbReference>
<organism evidence="6 7">
    <name type="scientific">Flexivirga caeni</name>
    <dbReference type="NCBI Taxonomy" id="2294115"/>
    <lineage>
        <taxon>Bacteria</taxon>
        <taxon>Bacillati</taxon>
        <taxon>Actinomycetota</taxon>
        <taxon>Actinomycetes</taxon>
        <taxon>Micrococcales</taxon>
        <taxon>Dermacoccaceae</taxon>
        <taxon>Flexivirga</taxon>
    </lineage>
</organism>
<evidence type="ECO:0000256" key="3">
    <source>
        <dbReference type="ARBA" id="ARBA00023002"/>
    </source>
</evidence>
<dbReference type="InterPro" id="IPR029039">
    <property type="entry name" value="Flavoprotein-like_sf"/>
</dbReference>
<evidence type="ECO:0000259" key="5">
    <source>
        <dbReference type="Pfam" id="PF03358"/>
    </source>
</evidence>
<keyword evidence="2" id="KW-0288">FMN</keyword>
<dbReference type="AlphaFoldDB" id="A0A3M9MHZ8"/>
<dbReference type="InterPro" id="IPR005025">
    <property type="entry name" value="FMN_Rdtase-like_dom"/>
</dbReference>
<feature type="region of interest" description="Disordered" evidence="4">
    <location>
        <begin position="1"/>
        <end position="20"/>
    </location>
</feature>
<keyword evidence="7" id="KW-1185">Reference proteome</keyword>
<gene>
    <name evidence="6" type="ORF">EFY87_04780</name>
</gene>
<dbReference type="PANTHER" id="PTHR43408:SF2">
    <property type="entry name" value="FMN REDUCTASE (NADPH)"/>
    <property type="match status" value="1"/>
</dbReference>
<dbReference type="SUPFAM" id="SSF52218">
    <property type="entry name" value="Flavoproteins"/>
    <property type="match status" value="1"/>
</dbReference>
<keyword evidence="3" id="KW-0560">Oxidoreductase</keyword>
<evidence type="ECO:0000313" key="6">
    <source>
        <dbReference type="EMBL" id="RNI24288.1"/>
    </source>
</evidence>
<dbReference type="OrthoDB" id="1643408at2"/>
<name>A0A3M9MHZ8_9MICO</name>
<evidence type="ECO:0000256" key="2">
    <source>
        <dbReference type="ARBA" id="ARBA00022643"/>
    </source>
</evidence>
<dbReference type="InterPro" id="IPR051814">
    <property type="entry name" value="NAD(P)H-dep_FMN_reductase"/>
</dbReference>
<reference evidence="6 7" key="1">
    <citation type="submission" date="2018-11" db="EMBL/GenBank/DDBJ databases">
        <title>Draft genome of Simplicispira Flexivirga sp. BO-16.</title>
        <authorList>
            <person name="Im W.T."/>
        </authorList>
    </citation>
    <scope>NUCLEOTIDE SEQUENCE [LARGE SCALE GENOMIC DNA]</scope>
    <source>
        <strain evidence="6 7">BO-16</strain>
    </source>
</reference>
<dbReference type="Pfam" id="PF03358">
    <property type="entry name" value="FMN_red"/>
    <property type="match status" value="1"/>
</dbReference>
<accession>A0A3M9MHZ8</accession>
<dbReference type="Proteomes" id="UP000271678">
    <property type="component" value="Unassembled WGS sequence"/>
</dbReference>
<evidence type="ECO:0000313" key="7">
    <source>
        <dbReference type="Proteomes" id="UP000271678"/>
    </source>
</evidence>
<dbReference type="NCBIfam" id="TIGR04037">
    <property type="entry name" value="LLM_duo_CE1759"/>
    <property type="match status" value="1"/>
</dbReference>
<sequence length="239" mass="24519">MRSTPRSSPPLRSSDTSRGPHARRVVVLSAGLSQPSSTRLLADQLAGAVDAEISARGEAVAIQTYELREFAVDLATMMATAGMPTARLDELRRVVAAADGLIVVTPVFAASYSGVFKMFCDALDPHALDGMPVLIAATAGTPRHALVLDHAMRPLFSHLHAVVMPTGVFAATEDFGGGAAGRQLSSRVARAAAELATQVVSGGVSVAGFTPPAPTRDAGVGIPAEVTPFSVLLGGHTGS</sequence>
<evidence type="ECO:0000256" key="1">
    <source>
        <dbReference type="ARBA" id="ARBA00022630"/>
    </source>
</evidence>
<dbReference type="InterPro" id="IPR023932">
    <property type="entry name" value="CE1759_FMN_reduct"/>
</dbReference>